<accession>A0A5K0YMQ2</accession>
<gene>
    <name evidence="8" type="ORF">NYM_LOCUS8771</name>
</gene>
<dbReference type="EC" id="2.4.1.-" evidence="6"/>
<keyword evidence="2 6" id="KW-0328">Glycosyltransferase</keyword>
<dbReference type="Gene3D" id="3.40.50.11340">
    <property type="match status" value="1"/>
</dbReference>
<evidence type="ECO:0000256" key="1">
    <source>
        <dbReference type="ARBA" id="ARBA00010481"/>
    </source>
</evidence>
<dbReference type="AlphaFoldDB" id="A0A5K0YMQ2"/>
<feature type="signal peptide" evidence="7">
    <location>
        <begin position="1"/>
        <end position="17"/>
    </location>
</feature>
<proteinExistence type="inferred from homology"/>
<keyword evidence="3 6" id="KW-0808">Transferase</keyword>
<evidence type="ECO:0000256" key="7">
    <source>
        <dbReference type="SAM" id="SignalP"/>
    </source>
</evidence>
<evidence type="ECO:0000256" key="2">
    <source>
        <dbReference type="ARBA" id="ARBA00022676"/>
    </source>
</evidence>
<comment type="function">
    <text evidence="6">May be involved in cell wall biosynthesis.</text>
</comment>
<dbReference type="PANTHER" id="PTHR31889">
    <property type="entry name" value="FUCOSYLTRANSFERASE 2-RELATED"/>
    <property type="match status" value="1"/>
</dbReference>
<evidence type="ECO:0000313" key="8">
    <source>
        <dbReference type="EMBL" id="VVV79316.1"/>
    </source>
</evidence>
<protein>
    <recommendedName>
        <fullName evidence="6">Fucosyltransferase</fullName>
        <ecNumber evidence="6">2.4.1.-</ecNumber>
    </recommendedName>
</protein>
<dbReference type="GO" id="GO:0009969">
    <property type="term" value="P:xyloglucan biosynthetic process"/>
    <property type="evidence" value="ECO:0007669"/>
    <property type="project" value="TreeGrafter"/>
</dbReference>
<reference evidence="8" key="1">
    <citation type="submission" date="2019-09" db="EMBL/GenBank/DDBJ databases">
        <authorList>
            <person name="Zhang L."/>
        </authorList>
    </citation>
    <scope>NUCLEOTIDE SEQUENCE</scope>
</reference>
<comment type="similarity">
    <text evidence="1 6">Belongs to the glycosyltransferase 37 family.</text>
</comment>
<keyword evidence="7" id="KW-0732">Signal</keyword>
<comment type="subcellular location">
    <subcellularLocation>
        <location evidence="6">Golgi apparatus</location>
        <location evidence="6">Golgi stack membrane</location>
        <topology evidence="6">Single-pass type II membrane protein</topology>
    </subcellularLocation>
</comment>
<dbReference type="GO" id="GO:0032580">
    <property type="term" value="C:Golgi cisterna membrane"/>
    <property type="evidence" value="ECO:0007669"/>
    <property type="project" value="UniProtKB-SubCell"/>
</dbReference>
<dbReference type="GO" id="GO:0042546">
    <property type="term" value="P:cell wall biogenesis"/>
    <property type="evidence" value="ECO:0007669"/>
    <property type="project" value="InterPro"/>
</dbReference>
<keyword evidence="5 6" id="KW-0961">Cell wall biogenesis/degradation</keyword>
<dbReference type="Gene3D" id="3.40.50.11350">
    <property type="match status" value="1"/>
</dbReference>
<dbReference type="GO" id="GO:0008107">
    <property type="term" value="F:galactoside 2-alpha-L-fucosyltransferase activity"/>
    <property type="evidence" value="ECO:0007669"/>
    <property type="project" value="InterPro"/>
</dbReference>
<evidence type="ECO:0000256" key="4">
    <source>
        <dbReference type="ARBA" id="ARBA00023180"/>
    </source>
</evidence>
<feature type="chain" id="PRO_5023927015" description="Fucosyltransferase" evidence="7">
    <location>
        <begin position="18"/>
        <end position="522"/>
    </location>
</feature>
<dbReference type="GO" id="GO:0071555">
    <property type="term" value="P:cell wall organization"/>
    <property type="evidence" value="ECO:0007669"/>
    <property type="project" value="UniProtKB-UniRule"/>
</dbReference>
<evidence type="ECO:0000256" key="6">
    <source>
        <dbReference type="RuleBase" id="RU367004"/>
    </source>
</evidence>
<sequence>MLLFICLFSLQLTILHGLDSPSDYGHSLPDLVQGKILHCSSLSSDDKLLCQIEAALDAQGYLEAPGKNATQHSKTPPATMSCKFREDNVYSLYPYAMDPSPLLESVLERYFAMHIRCKDIEFANLSDVYASSSRRPNCRYLIWRPSGDGLGNRLLSLVSSFLYAIMSARVLLIDYPPWHDLFCEPFLGSTIQLPAPNKLNYWVGHWYTEFRDARCGAHITSSNAAVCNDTTVNLSLDHDTPIREYESVACPMGFARLRNVPFVYIRECNQYMIPGFYINPLLSPLLDVLFPQRNAFHLLARFLLFPNDAVWNSIKSNLDFDASRRIGVQIREFKKGKYTSAYDANIVRCIKKKGGFFPRRYRKRIQRAEYFSIYVATLVKHHVEEMNKAMRVVEEQSGKKLTVKWQVVDGKEMHDSQHQKEALIDMWVLSMSHVLITSAESTFGYVATGLSGVVPFFLDKEDGGSCTMGNGLEPCFHAAPRNLLCIQEEPLAYSLLDMALNSSKVKNCIDRPRLGWTAVSPM</sequence>
<dbReference type="Pfam" id="PF03254">
    <property type="entry name" value="XG_FTase"/>
    <property type="match status" value="1"/>
</dbReference>
<keyword evidence="4" id="KW-0325">Glycoprotein</keyword>
<dbReference type="EMBL" id="LR721777">
    <property type="protein sequence ID" value="VVV79316.1"/>
    <property type="molecule type" value="Genomic_DNA"/>
</dbReference>
<dbReference type="Gramene" id="NC12G0188870.1">
    <property type="protein sequence ID" value="NC12G0188870.1:cds"/>
    <property type="gene ID" value="NC12G0188870"/>
</dbReference>
<evidence type="ECO:0000256" key="3">
    <source>
        <dbReference type="ARBA" id="ARBA00022679"/>
    </source>
</evidence>
<name>A0A5K0YMQ2_9MAGN</name>
<keyword evidence="6" id="KW-0333">Golgi apparatus</keyword>
<dbReference type="InterPro" id="IPR004938">
    <property type="entry name" value="XG_FTase"/>
</dbReference>
<evidence type="ECO:0000256" key="5">
    <source>
        <dbReference type="ARBA" id="ARBA00023316"/>
    </source>
</evidence>
<organism evidence="8">
    <name type="scientific">Nymphaea colorata</name>
    <name type="common">pocket water lily</name>
    <dbReference type="NCBI Taxonomy" id="210225"/>
    <lineage>
        <taxon>Eukaryota</taxon>
        <taxon>Viridiplantae</taxon>
        <taxon>Streptophyta</taxon>
        <taxon>Embryophyta</taxon>
        <taxon>Tracheophyta</taxon>
        <taxon>Spermatophyta</taxon>
        <taxon>Magnoliopsida</taxon>
        <taxon>Nymphaeales</taxon>
        <taxon>Nymphaeaceae</taxon>
        <taxon>Nymphaea</taxon>
    </lineage>
</organism>
<dbReference type="PANTHER" id="PTHR31889:SF35">
    <property type="entry name" value="FUCOSYLTRANSFERASE"/>
    <property type="match status" value="1"/>
</dbReference>